<feature type="compositionally biased region" description="Gly residues" evidence="1">
    <location>
        <begin position="384"/>
        <end position="402"/>
    </location>
</feature>
<keyword evidence="2" id="KW-1133">Transmembrane helix</keyword>
<keyword evidence="2" id="KW-0812">Transmembrane</keyword>
<sequence>MAAVLYAFTTVLLATAGIDAVQPGAFVSPISPPTTPTAKRSFAGTSSLSAFRVPGVLTHPSLTTLDPSKLTPPAIVKPARLVKSGGKRIGKRFVSSAEAAEIAADDESTITVPDGGQGEKFSLSGIFGKGFRAFTLPSGPFPNPQYDLQLCGLRNQAWICDPDGILPSVYDREGIQRILNDIRDNCKVACPDGKEKGFQVGVALVRKMLLGESDDKYVLAAKYATAIGNQWGVGDKGCDNGLVFFLSRDDKVVHIRTANQAAVRVSNEDLSKIIDDMKPELRREDYTGAIRKGLTLLEAKLQDPSSPSTTITVSHPINDDIVTVFLISVVVFLAILWAKYQFNNRPKPPDDDTAGPKEPKTKTRRSTTTSKRTYRSYSSYGSSYSGGGYYGGGGGYSGGGIS</sequence>
<dbReference type="InParanoid" id="A0A0G4EXK5"/>
<dbReference type="VEuPathDB" id="CryptoDB:Vbra_2452"/>
<feature type="region of interest" description="Disordered" evidence="1">
    <location>
        <begin position="346"/>
        <end position="402"/>
    </location>
</feature>
<dbReference type="InterPro" id="IPR033438">
    <property type="entry name" value="MOLO1"/>
</dbReference>
<keyword evidence="3" id="KW-0732">Signal</keyword>
<dbReference type="GO" id="GO:0005892">
    <property type="term" value="C:acetylcholine-gated channel complex"/>
    <property type="evidence" value="ECO:0007669"/>
    <property type="project" value="InterPro"/>
</dbReference>
<keyword evidence="5" id="KW-1185">Reference proteome</keyword>
<feature type="transmembrane region" description="Helical" evidence="2">
    <location>
        <begin position="321"/>
        <end position="338"/>
    </location>
</feature>
<feature type="signal peptide" evidence="3">
    <location>
        <begin position="1"/>
        <end position="20"/>
    </location>
</feature>
<accession>A0A0G4EXK5</accession>
<protein>
    <recommendedName>
        <fullName evidence="6">TPM domain-containing protein</fullName>
    </recommendedName>
</protein>
<evidence type="ECO:0000313" key="4">
    <source>
        <dbReference type="EMBL" id="CEM03334.1"/>
    </source>
</evidence>
<dbReference type="AlphaFoldDB" id="A0A0G4EXK5"/>
<dbReference type="Pfam" id="PF17175">
    <property type="entry name" value="MOLO1"/>
    <property type="match status" value="1"/>
</dbReference>
<dbReference type="PANTHER" id="PTHR33748">
    <property type="entry name" value="PROTEIN CBG04600"/>
    <property type="match status" value="1"/>
</dbReference>
<dbReference type="Gene3D" id="3.10.310.50">
    <property type="match status" value="1"/>
</dbReference>
<dbReference type="EMBL" id="CDMY01000338">
    <property type="protein sequence ID" value="CEM03334.1"/>
    <property type="molecule type" value="Genomic_DNA"/>
</dbReference>
<dbReference type="PANTHER" id="PTHR33748:SF5">
    <property type="entry name" value="GROUND-LIKE DOMAIN-CONTAINING PROTEIN"/>
    <property type="match status" value="1"/>
</dbReference>
<feature type="chain" id="PRO_5005187789" description="TPM domain-containing protein" evidence="3">
    <location>
        <begin position="21"/>
        <end position="402"/>
    </location>
</feature>
<dbReference type="PhylomeDB" id="A0A0G4EXK5"/>
<evidence type="ECO:0008006" key="6">
    <source>
        <dbReference type="Google" id="ProtNLM"/>
    </source>
</evidence>
<evidence type="ECO:0000256" key="2">
    <source>
        <dbReference type="SAM" id="Phobius"/>
    </source>
</evidence>
<feature type="compositionally biased region" description="Basic and acidic residues" evidence="1">
    <location>
        <begin position="347"/>
        <end position="361"/>
    </location>
</feature>
<feature type="compositionally biased region" description="Low complexity" evidence="1">
    <location>
        <begin position="366"/>
        <end position="383"/>
    </location>
</feature>
<dbReference type="Proteomes" id="UP000041254">
    <property type="component" value="Unassembled WGS sequence"/>
</dbReference>
<gene>
    <name evidence="4" type="ORF">Vbra_2452</name>
</gene>
<dbReference type="OrthoDB" id="429607at2759"/>
<reference evidence="4 5" key="1">
    <citation type="submission" date="2014-11" db="EMBL/GenBank/DDBJ databases">
        <authorList>
            <person name="Zhu J."/>
            <person name="Qi W."/>
            <person name="Song R."/>
        </authorList>
    </citation>
    <scope>NUCLEOTIDE SEQUENCE [LARGE SCALE GENOMIC DNA]</scope>
</reference>
<evidence type="ECO:0000313" key="5">
    <source>
        <dbReference type="Proteomes" id="UP000041254"/>
    </source>
</evidence>
<organism evidence="4 5">
    <name type="scientific">Vitrella brassicaformis (strain CCMP3155)</name>
    <dbReference type="NCBI Taxonomy" id="1169540"/>
    <lineage>
        <taxon>Eukaryota</taxon>
        <taxon>Sar</taxon>
        <taxon>Alveolata</taxon>
        <taxon>Colpodellida</taxon>
        <taxon>Vitrellaceae</taxon>
        <taxon>Vitrella</taxon>
    </lineage>
</organism>
<evidence type="ECO:0000256" key="1">
    <source>
        <dbReference type="SAM" id="MobiDB-lite"/>
    </source>
</evidence>
<evidence type="ECO:0000256" key="3">
    <source>
        <dbReference type="SAM" id="SignalP"/>
    </source>
</evidence>
<name>A0A0G4EXK5_VITBC</name>
<keyword evidence="2" id="KW-0472">Membrane</keyword>
<proteinExistence type="predicted"/>